<dbReference type="InterPro" id="IPR000571">
    <property type="entry name" value="Znf_CCCH"/>
</dbReference>
<dbReference type="AlphaFoldDB" id="A0A2V1DXR4"/>
<dbReference type="PROSITE" id="PS50103">
    <property type="entry name" value="ZF_C3H1"/>
    <property type="match status" value="1"/>
</dbReference>
<protein>
    <recommendedName>
        <fullName evidence="3">C3H1-type domain-containing protein</fullName>
    </recommendedName>
</protein>
<reference evidence="4 5" key="1">
    <citation type="journal article" date="2018" name="Sci. Rep.">
        <title>Comparative genomics provides insights into the lifestyle and reveals functional heterogeneity of dark septate endophytic fungi.</title>
        <authorList>
            <person name="Knapp D.G."/>
            <person name="Nemeth J.B."/>
            <person name="Barry K."/>
            <person name="Hainaut M."/>
            <person name="Henrissat B."/>
            <person name="Johnson J."/>
            <person name="Kuo A."/>
            <person name="Lim J.H.P."/>
            <person name="Lipzen A."/>
            <person name="Nolan M."/>
            <person name="Ohm R.A."/>
            <person name="Tamas L."/>
            <person name="Grigoriev I.V."/>
            <person name="Spatafora J.W."/>
            <person name="Nagy L.G."/>
            <person name="Kovacs G.M."/>
        </authorList>
    </citation>
    <scope>NUCLEOTIDE SEQUENCE [LARGE SCALE GENOMIC DNA]</scope>
    <source>
        <strain evidence="4 5">DSE2036</strain>
    </source>
</reference>
<evidence type="ECO:0000256" key="2">
    <source>
        <dbReference type="SAM" id="MobiDB-lite"/>
    </source>
</evidence>
<dbReference type="InterPro" id="IPR057683">
    <property type="entry name" value="DUF7923"/>
</dbReference>
<evidence type="ECO:0000313" key="4">
    <source>
        <dbReference type="EMBL" id="PVI02961.1"/>
    </source>
</evidence>
<sequence>MAPASAYFPANNNMNPPLQPPIGTPAQSPLPTNSAANGAAYMSNAASLWARVDSVQQADQVKTELLQELMYRYEYISQQYEQLLSTCRPEIAHLRNWENEKMTYEAKICAMQSAVARNPLVVVLIDGDGMVFQDDFVRDGEAGGRRAAAQLHKVIGSYIERELTSVPVESRVMCRIYANVKGLADVLVRVGTISDVGVFEDFVRGFTRGKVLFDFIDVGPGKDRADDKIIETFKLFINDLHCRQIFFGCSHDNGFARTLEEYMTEDGYLSKVTLLEGVPFEKELLALPYRTKKFPGIFRDSKIIVQGASYASPAVNATPPSVLKTFNMMTGLPTHFPPSTDPKSMNRSSVTEGSPLGNHALADISRTPSSSTLASDVGSFATTAKPTMNWAAKAAAPPPPASPKPKYEPVNREEVIARNRLGQRVDPMTRDYDKAEVDRVKAMKLCNIHFLRQECPYGNNCTHVHDFKPSPAEIATLRLVARMAPCMHGSSCTDFKCIYGHRCPAPQSKNTPVKGTKTCIFGDQCKFGPEMHDLDCNVVKTLVIR</sequence>
<keyword evidence="1" id="KW-0862">Zinc</keyword>
<evidence type="ECO:0000313" key="5">
    <source>
        <dbReference type="Proteomes" id="UP000244855"/>
    </source>
</evidence>
<feature type="region of interest" description="Disordered" evidence="2">
    <location>
        <begin position="1"/>
        <end position="35"/>
    </location>
</feature>
<dbReference type="Pfam" id="PF25540">
    <property type="entry name" value="DUF7923"/>
    <property type="match status" value="1"/>
</dbReference>
<feature type="domain" description="C3H1-type" evidence="3">
    <location>
        <begin position="441"/>
        <end position="468"/>
    </location>
</feature>
<keyword evidence="1" id="KW-0479">Metal-binding</keyword>
<accession>A0A2V1DXR4</accession>
<organism evidence="4 5">
    <name type="scientific">Periconia macrospinosa</name>
    <dbReference type="NCBI Taxonomy" id="97972"/>
    <lineage>
        <taxon>Eukaryota</taxon>
        <taxon>Fungi</taxon>
        <taxon>Dikarya</taxon>
        <taxon>Ascomycota</taxon>
        <taxon>Pezizomycotina</taxon>
        <taxon>Dothideomycetes</taxon>
        <taxon>Pleosporomycetidae</taxon>
        <taxon>Pleosporales</taxon>
        <taxon>Massarineae</taxon>
        <taxon>Periconiaceae</taxon>
        <taxon>Periconia</taxon>
    </lineage>
</organism>
<feature type="region of interest" description="Disordered" evidence="2">
    <location>
        <begin position="334"/>
        <end position="353"/>
    </location>
</feature>
<dbReference type="STRING" id="97972.A0A2V1DXR4"/>
<feature type="compositionally biased region" description="Polar residues" evidence="2">
    <location>
        <begin position="341"/>
        <end position="352"/>
    </location>
</feature>
<proteinExistence type="predicted"/>
<evidence type="ECO:0000256" key="1">
    <source>
        <dbReference type="PROSITE-ProRule" id="PRU00723"/>
    </source>
</evidence>
<dbReference type="PANTHER" id="PTHR37543">
    <property type="entry name" value="CCCH ZINC FINGER DNA BINDING PROTEIN (AFU_ORTHOLOGUE AFUA_5G12760)"/>
    <property type="match status" value="1"/>
</dbReference>
<dbReference type="PANTHER" id="PTHR37543:SF1">
    <property type="entry name" value="CCCH ZINC FINGER DNA BINDING PROTEIN (AFU_ORTHOLOGUE AFUA_5G12760)"/>
    <property type="match status" value="1"/>
</dbReference>
<dbReference type="Proteomes" id="UP000244855">
    <property type="component" value="Unassembled WGS sequence"/>
</dbReference>
<keyword evidence="5" id="KW-1185">Reference proteome</keyword>
<gene>
    <name evidence="4" type="ORF">DM02DRAFT_558973</name>
</gene>
<dbReference type="InterPro" id="IPR057654">
    <property type="entry name" value="Znf-CCCH_tandem"/>
</dbReference>
<dbReference type="GO" id="GO:0008270">
    <property type="term" value="F:zinc ion binding"/>
    <property type="evidence" value="ECO:0007669"/>
    <property type="project" value="UniProtKB-KW"/>
</dbReference>
<evidence type="ECO:0000259" key="3">
    <source>
        <dbReference type="PROSITE" id="PS50103"/>
    </source>
</evidence>
<dbReference type="OrthoDB" id="3512845at2759"/>
<dbReference type="EMBL" id="KZ805337">
    <property type="protein sequence ID" value="PVI02961.1"/>
    <property type="molecule type" value="Genomic_DNA"/>
</dbReference>
<feature type="zinc finger region" description="C3H1-type" evidence="1">
    <location>
        <begin position="441"/>
        <end position="468"/>
    </location>
</feature>
<dbReference type="Pfam" id="PF25543">
    <property type="entry name" value="zf-CCCH_tandem"/>
    <property type="match status" value="1"/>
</dbReference>
<name>A0A2V1DXR4_9PLEO</name>
<keyword evidence="1" id="KW-0863">Zinc-finger</keyword>